<protein>
    <recommendedName>
        <fullName evidence="9">AI-2E family transporter</fullName>
    </recommendedName>
</protein>
<feature type="transmembrane region" description="Helical" evidence="6">
    <location>
        <begin position="6"/>
        <end position="26"/>
    </location>
</feature>
<dbReference type="PANTHER" id="PTHR21716">
    <property type="entry name" value="TRANSMEMBRANE PROTEIN"/>
    <property type="match status" value="1"/>
</dbReference>
<comment type="subcellular location">
    <subcellularLocation>
        <location evidence="1">Membrane</location>
        <topology evidence="1">Multi-pass membrane protein</topology>
    </subcellularLocation>
</comment>
<dbReference type="OrthoDB" id="9793390at2"/>
<gene>
    <name evidence="7" type="ordered locus">Rcas_2589</name>
</gene>
<dbReference type="RefSeq" id="WP_012121089.1">
    <property type="nucleotide sequence ID" value="NC_009767.1"/>
</dbReference>
<feature type="transmembrane region" description="Helical" evidence="6">
    <location>
        <begin position="146"/>
        <end position="168"/>
    </location>
</feature>
<dbReference type="GO" id="GO:0016020">
    <property type="term" value="C:membrane"/>
    <property type="evidence" value="ECO:0007669"/>
    <property type="project" value="UniProtKB-SubCell"/>
</dbReference>
<evidence type="ECO:0000256" key="3">
    <source>
        <dbReference type="ARBA" id="ARBA00022692"/>
    </source>
</evidence>
<dbReference type="KEGG" id="rca:Rcas_2589"/>
<evidence type="ECO:0008006" key="9">
    <source>
        <dbReference type="Google" id="ProtNLM"/>
    </source>
</evidence>
<evidence type="ECO:0000256" key="6">
    <source>
        <dbReference type="SAM" id="Phobius"/>
    </source>
</evidence>
<name>A7NMA3_ROSCS</name>
<keyword evidence="8" id="KW-1185">Reference proteome</keyword>
<evidence type="ECO:0000313" key="8">
    <source>
        <dbReference type="Proteomes" id="UP000000263"/>
    </source>
</evidence>
<feature type="transmembrane region" description="Helical" evidence="6">
    <location>
        <begin position="250"/>
        <end position="278"/>
    </location>
</feature>
<dbReference type="InterPro" id="IPR002549">
    <property type="entry name" value="AI-2E-like"/>
</dbReference>
<feature type="transmembrane region" description="Helical" evidence="6">
    <location>
        <begin position="65"/>
        <end position="86"/>
    </location>
</feature>
<proteinExistence type="inferred from homology"/>
<dbReference type="EMBL" id="CP000804">
    <property type="protein sequence ID" value="ABU58665.1"/>
    <property type="molecule type" value="Genomic_DNA"/>
</dbReference>
<sequence>MSRFIIRHVAGWIGLLSAVVAAWLIIHYATLLLEVVGILFGATLLSLAIAPIAERLAHWHVPRGITVLAVYILGGIVLIALIELLIPVIRIEAQALRSQGPHLFQQVTTWVSGLPVIGSTVLSMHQSTIPNLGQQLGNFIDSVVRILFGTGGLLLDLLIVTVLSFLFITDPGLPKRLIASWIPPAVQPRLQDFIERLRRRLTRWVWAQILIALYFVVVYSIGLSVLGVPFALTIGIVGGLLEIVPYVGGAFALILAVISSLSVSPWLVVWVIVFHVVVVELESHVIAPALYGRIIGVHPALMLLALFVGAKAGGVVGVFFAVPITVVILACGQELRRSLAISNRTTNS</sequence>
<evidence type="ECO:0000256" key="4">
    <source>
        <dbReference type="ARBA" id="ARBA00022989"/>
    </source>
</evidence>
<dbReference type="PANTHER" id="PTHR21716:SF66">
    <property type="entry name" value="TRANSPORT PROTEIN SLL0063-RELATED"/>
    <property type="match status" value="1"/>
</dbReference>
<accession>A7NMA3</accession>
<feature type="transmembrane region" description="Helical" evidence="6">
    <location>
        <begin position="31"/>
        <end position="53"/>
    </location>
</feature>
<evidence type="ECO:0000256" key="1">
    <source>
        <dbReference type="ARBA" id="ARBA00004141"/>
    </source>
</evidence>
<dbReference type="GO" id="GO:0055085">
    <property type="term" value="P:transmembrane transport"/>
    <property type="evidence" value="ECO:0007669"/>
    <property type="project" value="TreeGrafter"/>
</dbReference>
<keyword evidence="5 6" id="KW-0472">Membrane</keyword>
<dbReference type="Proteomes" id="UP000000263">
    <property type="component" value="Chromosome"/>
</dbReference>
<feature type="transmembrane region" description="Helical" evidence="6">
    <location>
        <begin position="107"/>
        <end position="126"/>
    </location>
</feature>
<dbReference type="HOGENOM" id="CLU_031275_8_1_0"/>
<feature type="transmembrane region" description="Helical" evidence="6">
    <location>
        <begin position="314"/>
        <end position="332"/>
    </location>
</feature>
<dbReference type="Pfam" id="PF01594">
    <property type="entry name" value="AI-2E_transport"/>
    <property type="match status" value="1"/>
</dbReference>
<evidence type="ECO:0000256" key="2">
    <source>
        <dbReference type="ARBA" id="ARBA00009773"/>
    </source>
</evidence>
<keyword evidence="4 6" id="KW-1133">Transmembrane helix</keyword>
<reference evidence="7 8" key="1">
    <citation type="submission" date="2007-08" db="EMBL/GenBank/DDBJ databases">
        <title>Complete sequence of Roseiflexus castenholzii DSM 13941.</title>
        <authorList>
            <consortium name="US DOE Joint Genome Institute"/>
            <person name="Copeland A."/>
            <person name="Lucas S."/>
            <person name="Lapidus A."/>
            <person name="Barry K."/>
            <person name="Glavina del Rio T."/>
            <person name="Dalin E."/>
            <person name="Tice H."/>
            <person name="Pitluck S."/>
            <person name="Thompson L.S."/>
            <person name="Brettin T."/>
            <person name="Bruce D."/>
            <person name="Detter J.C."/>
            <person name="Han C."/>
            <person name="Tapia R."/>
            <person name="Schmutz J."/>
            <person name="Larimer F."/>
            <person name="Land M."/>
            <person name="Hauser L."/>
            <person name="Kyrpides N."/>
            <person name="Mikhailova N."/>
            <person name="Bryant D.A."/>
            <person name="Hanada S."/>
            <person name="Tsukatani Y."/>
            <person name="Richardson P."/>
        </authorList>
    </citation>
    <scope>NUCLEOTIDE SEQUENCE [LARGE SCALE GENOMIC DNA]</scope>
    <source>
        <strain evidence="8">DSM 13941 / HLO8</strain>
    </source>
</reference>
<comment type="similarity">
    <text evidence="2">Belongs to the autoinducer-2 exporter (AI-2E) (TC 2.A.86) family.</text>
</comment>
<evidence type="ECO:0000256" key="5">
    <source>
        <dbReference type="ARBA" id="ARBA00023136"/>
    </source>
</evidence>
<dbReference type="eggNOG" id="COG0628">
    <property type="taxonomic scope" value="Bacteria"/>
</dbReference>
<feature type="transmembrane region" description="Helical" evidence="6">
    <location>
        <begin position="205"/>
        <end position="238"/>
    </location>
</feature>
<organism evidence="7 8">
    <name type="scientific">Roseiflexus castenholzii (strain DSM 13941 / HLO8)</name>
    <dbReference type="NCBI Taxonomy" id="383372"/>
    <lineage>
        <taxon>Bacteria</taxon>
        <taxon>Bacillati</taxon>
        <taxon>Chloroflexota</taxon>
        <taxon>Chloroflexia</taxon>
        <taxon>Chloroflexales</taxon>
        <taxon>Roseiflexineae</taxon>
        <taxon>Roseiflexaceae</taxon>
        <taxon>Roseiflexus</taxon>
    </lineage>
</organism>
<evidence type="ECO:0000313" key="7">
    <source>
        <dbReference type="EMBL" id="ABU58665.1"/>
    </source>
</evidence>
<dbReference type="AlphaFoldDB" id="A7NMA3"/>
<dbReference type="STRING" id="383372.Rcas_2589"/>
<keyword evidence="3 6" id="KW-0812">Transmembrane</keyword>